<dbReference type="PROSITE" id="PS50857">
    <property type="entry name" value="COX2_CUA"/>
    <property type="match status" value="1"/>
</dbReference>
<dbReference type="InterPro" id="IPR045187">
    <property type="entry name" value="CcO_II"/>
</dbReference>
<evidence type="ECO:0000256" key="12">
    <source>
        <dbReference type="ARBA" id="ARBA00023008"/>
    </source>
</evidence>
<dbReference type="Gene3D" id="1.10.760.10">
    <property type="entry name" value="Cytochrome c-like domain"/>
    <property type="match status" value="2"/>
</dbReference>
<keyword evidence="6 16" id="KW-0812">Transmembrane</keyword>
<evidence type="ECO:0000259" key="17">
    <source>
        <dbReference type="PROSITE" id="PS50857"/>
    </source>
</evidence>
<dbReference type="SUPFAM" id="SSF49503">
    <property type="entry name" value="Cupredoxins"/>
    <property type="match status" value="1"/>
</dbReference>
<sequence length="467" mass="51963">MAMAIAVIVLAVGSVLFFFFSPWYLTPLASNWGAIDDTIQITLWVTGAVFLAVNLFLAYVIVRYRYNQRRRSQYDPENKSLELWLTGLTTLGIAGLLAPGLVVWAAFVSPPEDAHEVEVVGQQWHWSFRFPGEDGRFGSAHNRFIDEHNPFGLIDDPAGQDDILITAPHLLLPVDRPVKMVLRSKDVLHNVKVANFRAKMDMVPGQTSYFWFTPTELGEYEIVCAQLCGIAHFAMRGRVEVVEQATFDAWLDDQLTYAEIAARDPGNLEAGESRYTSCAACHGAEGQGNQALNAPKLAGLDAWYLERQLELFRSGARGTHEDDVLGQQMRPFASMLPDRQAIADVAAYIETLPERPLQATLDAGDPERGARRYRTCANCHGQQGQGIRATNGPRLAGMPDWYLERQLQNFRQGIRGRHREDPYGNQMIEMAQVLVDDRAVSDVVAYIATLPQPAMAVAAANARDGEE</sequence>
<dbReference type="GO" id="GO:0020037">
    <property type="term" value="F:heme binding"/>
    <property type="evidence" value="ECO:0007669"/>
    <property type="project" value="InterPro"/>
</dbReference>
<keyword evidence="11 15" id="KW-0408">Iron</keyword>
<keyword evidence="5 15" id="KW-0349">Heme</keyword>
<gene>
    <name evidence="19" type="ORF">SAMN05192555_11728</name>
</gene>
<feature type="domain" description="Cytochrome c" evidence="18">
    <location>
        <begin position="364"/>
        <end position="451"/>
    </location>
</feature>
<keyword evidence="4" id="KW-0813">Transport</keyword>
<evidence type="ECO:0000313" key="19">
    <source>
        <dbReference type="EMBL" id="SDM67776.1"/>
    </source>
</evidence>
<evidence type="ECO:0000256" key="11">
    <source>
        <dbReference type="ARBA" id="ARBA00023004"/>
    </source>
</evidence>
<dbReference type="OrthoDB" id="9773456at2"/>
<dbReference type="Gene3D" id="2.60.40.420">
    <property type="entry name" value="Cupredoxins - blue copper proteins"/>
    <property type="match status" value="1"/>
</dbReference>
<evidence type="ECO:0000256" key="10">
    <source>
        <dbReference type="ARBA" id="ARBA00022989"/>
    </source>
</evidence>
<name>A0A1G9V6T5_9GAMM</name>
<keyword evidence="12" id="KW-0186">Copper</keyword>
<feature type="transmembrane region" description="Helical" evidence="16">
    <location>
        <begin position="83"/>
        <end position="107"/>
    </location>
</feature>
<dbReference type="STRING" id="48727.SAMN05192555_11728"/>
<dbReference type="GO" id="GO:0016020">
    <property type="term" value="C:membrane"/>
    <property type="evidence" value="ECO:0007669"/>
    <property type="project" value="UniProtKB-SubCell"/>
</dbReference>
<dbReference type="PROSITE" id="PS51007">
    <property type="entry name" value="CYTC"/>
    <property type="match status" value="2"/>
</dbReference>
<keyword evidence="7 15" id="KW-0479">Metal-binding</keyword>
<keyword evidence="10 16" id="KW-1133">Transmembrane helix</keyword>
<dbReference type="CDD" id="cd13919">
    <property type="entry name" value="CuRO_HCO_II_like_5"/>
    <property type="match status" value="1"/>
</dbReference>
<evidence type="ECO:0000256" key="1">
    <source>
        <dbReference type="ARBA" id="ARBA00004141"/>
    </source>
</evidence>
<evidence type="ECO:0000256" key="4">
    <source>
        <dbReference type="ARBA" id="ARBA00022448"/>
    </source>
</evidence>
<keyword evidence="20" id="KW-1185">Reference proteome</keyword>
<evidence type="ECO:0000256" key="5">
    <source>
        <dbReference type="ARBA" id="ARBA00022617"/>
    </source>
</evidence>
<protein>
    <recommendedName>
        <fullName evidence="3">cytochrome-c oxidase</fullName>
        <ecNumber evidence="3">7.1.1.9</ecNumber>
    </recommendedName>
</protein>
<dbReference type="GO" id="GO:0042773">
    <property type="term" value="P:ATP synthesis coupled electron transport"/>
    <property type="evidence" value="ECO:0007669"/>
    <property type="project" value="TreeGrafter"/>
</dbReference>
<dbReference type="InterPro" id="IPR001505">
    <property type="entry name" value="Copper_CuA"/>
</dbReference>
<dbReference type="Pfam" id="PF00116">
    <property type="entry name" value="COX2"/>
    <property type="match status" value="1"/>
</dbReference>
<evidence type="ECO:0000256" key="9">
    <source>
        <dbReference type="ARBA" id="ARBA00022982"/>
    </source>
</evidence>
<evidence type="ECO:0000256" key="2">
    <source>
        <dbReference type="ARBA" id="ARBA00007866"/>
    </source>
</evidence>
<dbReference type="GO" id="GO:0004129">
    <property type="term" value="F:cytochrome-c oxidase activity"/>
    <property type="evidence" value="ECO:0007669"/>
    <property type="project" value="UniProtKB-EC"/>
</dbReference>
<feature type="domain" description="Cytochrome oxidase subunit II copper A binding" evidence="17">
    <location>
        <begin position="112"/>
        <end position="253"/>
    </location>
</feature>
<evidence type="ECO:0000256" key="3">
    <source>
        <dbReference type="ARBA" id="ARBA00012949"/>
    </source>
</evidence>
<dbReference type="InterPro" id="IPR009056">
    <property type="entry name" value="Cyt_c-like_dom"/>
</dbReference>
<proteinExistence type="inferred from homology"/>
<reference evidence="20" key="1">
    <citation type="submission" date="2016-10" db="EMBL/GenBank/DDBJ databases">
        <authorList>
            <person name="Varghese N."/>
            <person name="Submissions S."/>
        </authorList>
    </citation>
    <scope>NUCLEOTIDE SEQUENCE [LARGE SCALE GENOMIC DNA]</scope>
    <source>
        <strain evidence="20">AAP</strain>
    </source>
</reference>
<dbReference type="SUPFAM" id="SSF46626">
    <property type="entry name" value="Cytochrome c"/>
    <property type="match status" value="2"/>
</dbReference>
<accession>A0A1G9V6T5</accession>
<dbReference type="InterPro" id="IPR008972">
    <property type="entry name" value="Cupredoxin"/>
</dbReference>
<evidence type="ECO:0000259" key="18">
    <source>
        <dbReference type="PROSITE" id="PS51007"/>
    </source>
</evidence>
<dbReference type="EC" id="7.1.1.9" evidence="3"/>
<keyword evidence="8" id="KW-1278">Translocase</keyword>
<evidence type="ECO:0000256" key="13">
    <source>
        <dbReference type="ARBA" id="ARBA00023136"/>
    </source>
</evidence>
<evidence type="ECO:0000256" key="14">
    <source>
        <dbReference type="ARBA" id="ARBA00047816"/>
    </source>
</evidence>
<dbReference type="RefSeq" id="WP_089660183.1">
    <property type="nucleotide sequence ID" value="NZ_FNGH01000017.1"/>
</dbReference>
<evidence type="ECO:0000256" key="15">
    <source>
        <dbReference type="PROSITE-ProRule" id="PRU00433"/>
    </source>
</evidence>
<dbReference type="PANTHER" id="PTHR22888:SF9">
    <property type="entry name" value="CYTOCHROME C OXIDASE SUBUNIT 2"/>
    <property type="match status" value="1"/>
</dbReference>
<evidence type="ECO:0000256" key="7">
    <source>
        <dbReference type="ARBA" id="ARBA00022723"/>
    </source>
</evidence>
<dbReference type="PANTHER" id="PTHR22888">
    <property type="entry name" value="CYTOCHROME C OXIDASE, SUBUNIT II"/>
    <property type="match status" value="1"/>
</dbReference>
<dbReference type="EMBL" id="FNGH01000017">
    <property type="protein sequence ID" value="SDM67776.1"/>
    <property type="molecule type" value="Genomic_DNA"/>
</dbReference>
<keyword evidence="13 16" id="KW-0472">Membrane</keyword>
<dbReference type="PRINTS" id="PR01166">
    <property type="entry name" value="CYCOXIDASEII"/>
</dbReference>
<dbReference type="GO" id="GO:0005507">
    <property type="term" value="F:copper ion binding"/>
    <property type="evidence" value="ECO:0007669"/>
    <property type="project" value="InterPro"/>
</dbReference>
<dbReference type="InterPro" id="IPR036909">
    <property type="entry name" value="Cyt_c-like_dom_sf"/>
</dbReference>
<dbReference type="AlphaFoldDB" id="A0A1G9V6T5"/>
<comment type="subcellular location">
    <subcellularLocation>
        <location evidence="1">Membrane</location>
        <topology evidence="1">Multi-pass membrane protein</topology>
    </subcellularLocation>
</comment>
<evidence type="ECO:0000256" key="6">
    <source>
        <dbReference type="ARBA" id="ARBA00022692"/>
    </source>
</evidence>
<evidence type="ECO:0000256" key="16">
    <source>
        <dbReference type="SAM" id="Phobius"/>
    </source>
</evidence>
<comment type="similarity">
    <text evidence="2">Belongs to the cytochrome c oxidase subunit 2 family.</text>
</comment>
<feature type="domain" description="Cytochrome c" evidence="18">
    <location>
        <begin position="266"/>
        <end position="353"/>
    </location>
</feature>
<dbReference type="PROSITE" id="PS00078">
    <property type="entry name" value="COX2"/>
    <property type="match status" value="1"/>
</dbReference>
<evidence type="ECO:0000313" key="20">
    <source>
        <dbReference type="Proteomes" id="UP000199107"/>
    </source>
</evidence>
<dbReference type="Proteomes" id="UP000199107">
    <property type="component" value="Unassembled WGS sequence"/>
</dbReference>
<dbReference type="Pfam" id="PF00034">
    <property type="entry name" value="Cytochrom_C"/>
    <property type="match status" value="2"/>
</dbReference>
<evidence type="ECO:0000256" key="8">
    <source>
        <dbReference type="ARBA" id="ARBA00022967"/>
    </source>
</evidence>
<dbReference type="InterPro" id="IPR036257">
    <property type="entry name" value="Cyt_c_oxidase_su2_TM_sf"/>
</dbReference>
<feature type="transmembrane region" description="Helical" evidence="16">
    <location>
        <begin position="41"/>
        <end position="62"/>
    </location>
</feature>
<dbReference type="Gene3D" id="1.10.287.90">
    <property type="match status" value="1"/>
</dbReference>
<organism evidence="19 20">
    <name type="scientific">Franzmannia pantelleriensis</name>
    <dbReference type="NCBI Taxonomy" id="48727"/>
    <lineage>
        <taxon>Bacteria</taxon>
        <taxon>Pseudomonadati</taxon>
        <taxon>Pseudomonadota</taxon>
        <taxon>Gammaproteobacteria</taxon>
        <taxon>Oceanospirillales</taxon>
        <taxon>Halomonadaceae</taxon>
        <taxon>Franzmannia</taxon>
    </lineage>
</organism>
<comment type="catalytic activity">
    <reaction evidence="14">
        <text>4 Fe(II)-[cytochrome c] + O2 + 8 H(+)(in) = 4 Fe(III)-[cytochrome c] + 2 H2O + 4 H(+)(out)</text>
        <dbReference type="Rhea" id="RHEA:11436"/>
        <dbReference type="Rhea" id="RHEA-COMP:10350"/>
        <dbReference type="Rhea" id="RHEA-COMP:14399"/>
        <dbReference type="ChEBI" id="CHEBI:15377"/>
        <dbReference type="ChEBI" id="CHEBI:15378"/>
        <dbReference type="ChEBI" id="CHEBI:15379"/>
        <dbReference type="ChEBI" id="CHEBI:29033"/>
        <dbReference type="ChEBI" id="CHEBI:29034"/>
        <dbReference type="EC" id="7.1.1.9"/>
    </reaction>
</comment>
<keyword evidence="9" id="KW-0249">Electron transport</keyword>
<dbReference type="InterPro" id="IPR002429">
    <property type="entry name" value="CcO_II-like_C"/>
</dbReference>